<accession>J9DPG2</accession>
<evidence type="ECO:0000313" key="5">
    <source>
        <dbReference type="Proteomes" id="UP000270924"/>
    </source>
</evidence>
<evidence type="ECO:0000313" key="4">
    <source>
        <dbReference type="Proteomes" id="UP000004810"/>
    </source>
</evidence>
<dbReference type="EMBL" id="ADBV01018377">
    <property type="protein sequence ID" value="EJW71518.1"/>
    <property type="molecule type" value="Genomic_DNA"/>
</dbReference>
<protein>
    <recommendedName>
        <fullName evidence="1">ILCR1 Ig-like domain-containing protein</fullName>
    </recommendedName>
</protein>
<name>J9DPG2_WUCBA</name>
<organism evidence="2 4">
    <name type="scientific">Wuchereria bancrofti</name>
    <dbReference type="NCBI Taxonomy" id="6293"/>
    <lineage>
        <taxon>Eukaryota</taxon>
        <taxon>Metazoa</taxon>
        <taxon>Ecdysozoa</taxon>
        <taxon>Nematoda</taxon>
        <taxon>Chromadorea</taxon>
        <taxon>Rhabditida</taxon>
        <taxon>Spirurina</taxon>
        <taxon>Spiruromorpha</taxon>
        <taxon>Filarioidea</taxon>
        <taxon>Onchocercidae</taxon>
        <taxon>Wuchereria</taxon>
    </lineage>
</organism>
<sequence length="75" mass="8471">MPSVIPIERSRDGRCLCPVLSTSPFDNRMVCSCIAADWHKVRIQRVEKPLIIVPGLEQNATLIFRAEQSASGYIW</sequence>
<proteinExistence type="predicted"/>
<evidence type="ECO:0000259" key="1">
    <source>
        <dbReference type="Pfam" id="PF23608"/>
    </source>
</evidence>
<evidence type="ECO:0000313" key="3">
    <source>
        <dbReference type="EMBL" id="VDM17345.1"/>
    </source>
</evidence>
<dbReference type="Proteomes" id="UP000270924">
    <property type="component" value="Unassembled WGS sequence"/>
</dbReference>
<reference evidence="4" key="2">
    <citation type="submission" date="2012-08" db="EMBL/GenBank/DDBJ databases">
        <title>The Genome Sequence of Wuchereria bancrofti.</title>
        <authorList>
            <person name="Nutman T.B."/>
            <person name="Fink D.L."/>
            <person name="Russ C."/>
            <person name="Young S."/>
            <person name="Zeng Q."/>
            <person name="Koehrsen M."/>
            <person name="Alvarado L."/>
            <person name="Berlin A."/>
            <person name="Chapman S.B."/>
            <person name="Chen Z."/>
            <person name="Freedman E."/>
            <person name="Gellesch M."/>
            <person name="Goldberg J."/>
            <person name="Griggs A."/>
            <person name="Gujja S."/>
            <person name="Heilman E.R."/>
            <person name="Heiman D."/>
            <person name="Hepburn T."/>
            <person name="Howarth C."/>
            <person name="Jen D."/>
            <person name="Larson L."/>
            <person name="Lewis B."/>
            <person name="Mehta T."/>
            <person name="Park D."/>
            <person name="Pearson M."/>
            <person name="Roberts A."/>
            <person name="Saif S."/>
            <person name="Shea T."/>
            <person name="Shenoy N."/>
            <person name="Sisk P."/>
            <person name="Stolte C."/>
            <person name="Sykes S."/>
            <person name="Walk T."/>
            <person name="White J."/>
            <person name="Yandava C."/>
            <person name="Haas B."/>
            <person name="Henn M.R."/>
            <person name="Nusbaum C."/>
            <person name="Birren B."/>
        </authorList>
    </citation>
    <scope>NUCLEOTIDE SEQUENCE [LARGE SCALE GENOMIC DNA]</scope>
    <source>
        <strain evidence="4">NA</strain>
    </source>
</reference>
<dbReference type="EMBL" id="UYWW01009997">
    <property type="protein sequence ID" value="VDM17345.1"/>
    <property type="molecule type" value="Genomic_DNA"/>
</dbReference>
<dbReference type="Pfam" id="PF23608">
    <property type="entry name" value="Ig_ILCR1"/>
    <property type="match status" value="1"/>
</dbReference>
<dbReference type="Proteomes" id="UP000004810">
    <property type="component" value="Unassembled WGS sequence"/>
</dbReference>
<dbReference type="OrthoDB" id="5915222at2759"/>
<dbReference type="AlphaFoldDB" id="J9DPG2"/>
<gene>
    <name evidence="3" type="ORF">WBA_LOCUS9698</name>
    <name evidence="2" type="ORF">WUBG_17574</name>
</gene>
<keyword evidence="5" id="KW-1185">Reference proteome</keyword>
<evidence type="ECO:0000313" key="2">
    <source>
        <dbReference type="EMBL" id="EJW71518.1"/>
    </source>
</evidence>
<dbReference type="InParanoid" id="J9DPG2"/>
<reference evidence="2" key="1">
    <citation type="submission" date="2012-08" db="EMBL/GenBank/DDBJ databases">
        <title>The Genome Sequence of Wuchereria bancrofti.</title>
        <authorList>
            <consortium name="The Broad Institute Genome Sequencing Platform"/>
            <consortium name="Broad Institute Genome Sequencing Center for Infectious Disease"/>
            <person name="Nutman T.B."/>
            <person name="Fink D.L."/>
            <person name="Russ C."/>
            <person name="Young S."/>
            <person name="Zeng Q."/>
            <person name="Koehrsen M."/>
            <person name="Alvarado L."/>
            <person name="Berlin A."/>
            <person name="Borenstein D."/>
            <person name="Chapman S.B."/>
            <person name="Chen Z."/>
            <person name="Engels R."/>
            <person name="Freedman E."/>
            <person name="Gellesch M."/>
            <person name="Goldberg J."/>
            <person name="Griggs A."/>
            <person name="Gujja S."/>
            <person name="Heilman E.R."/>
            <person name="Heiman D."/>
            <person name="Hepburn T."/>
            <person name="Howarth C."/>
            <person name="Jen D."/>
            <person name="Larson L."/>
            <person name="Lewis B."/>
            <person name="Mehta T."/>
            <person name="Park D."/>
            <person name="Pearson M."/>
            <person name="Richards J."/>
            <person name="Roberts A."/>
            <person name="Saif S."/>
            <person name="Shea T."/>
            <person name="Shenoy N."/>
            <person name="Sisk P."/>
            <person name="Stolte C."/>
            <person name="Sykes S."/>
            <person name="Walk T."/>
            <person name="White J."/>
            <person name="Yandava C."/>
            <person name="Haas B."/>
            <person name="Henn M.R."/>
            <person name="Nusbaum C."/>
            <person name="Birren B."/>
        </authorList>
    </citation>
    <scope>NUCLEOTIDE SEQUENCE</scope>
</reference>
<dbReference type="InterPro" id="IPR057066">
    <property type="entry name" value="Ig_ILCR1"/>
</dbReference>
<feature type="domain" description="ILCR1 Ig-like" evidence="1">
    <location>
        <begin position="2"/>
        <end position="41"/>
    </location>
</feature>
<reference evidence="3 5" key="3">
    <citation type="submission" date="2018-11" db="EMBL/GenBank/DDBJ databases">
        <authorList>
            <consortium name="Pathogen Informatics"/>
        </authorList>
    </citation>
    <scope>NUCLEOTIDE SEQUENCE [LARGE SCALE GENOMIC DNA]</scope>
</reference>